<keyword evidence="7" id="KW-1185">Reference proteome</keyword>
<dbReference type="PANTHER" id="PTHR43280">
    <property type="entry name" value="ARAC-FAMILY TRANSCRIPTIONAL REGULATOR"/>
    <property type="match status" value="1"/>
</dbReference>
<dbReference type="GO" id="GO:0003700">
    <property type="term" value="F:DNA-binding transcription factor activity"/>
    <property type="evidence" value="ECO:0007669"/>
    <property type="project" value="InterPro"/>
</dbReference>
<evidence type="ECO:0000259" key="5">
    <source>
        <dbReference type="PROSITE" id="PS01124"/>
    </source>
</evidence>
<dbReference type="InterPro" id="IPR018062">
    <property type="entry name" value="HTH_AraC-typ_CS"/>
</dbReference>
<dbReference type="PRINTS" id="PR00032">
    <property type="entry name" value="HTHARAC"/>
</dbReference>
<gene>
    <name evidence="6" type="ORF">CALK_0230</name>
</gene>
<dbReference type="PROSITE" id="PS00041">
    <property type="entry name" value="HTH_ARAC_FAMILY_1"/>
    <property type="match status" value="1"/>
</dbReference>
<dbReference type="PROSITE" id="PS01124">
    <property type="entry name" value="HTH_ARAC_FAMILY_2"/>
    <property type="match status" value="1"/>
</dbReference>
<evidence type="ECO:0000256" key="2">
    <source>
        <dbReference type="ARBA" id="ARBA00023125"/>
    </source>
</evidence>
<evidence type="ECO:0000256" key="1">
    <source>
        <dbReference type="ARBA" id="ARBA00023015"/>
    </source>
</evidence>
<dbReference type="EMBL" id="ASJR01000002">
    <property type="protein sequence ID" value="ERP39066.1"/>
    <property type="molecule type" value="Genomic_DNA"/>
</dbReference>
<feature type="domain" description="HTH araC/xylS-type" evidence="5">
    <location>
        <begin position="255"/>
        <end position="358"/>
    </location>
</feature>
<sequence>MIKKNFLQNKTYARFLAIAGILMAVISTVHFFVHPLEIIPGVTPLEIESYADSDDYAEGSSAVLDIQKNPGYLGMLYRIGEERQFPYAGIALSRPDTSFWDLTRYDRVRIHVNPEMSAPFTLLCATMVEGFSTSDAALTWRLFQEDISDVSVEIDLSLSDLRTPVWWFQENRIPQNRNRESLGRVRQIRFQSHPQTPRNAPMRLHIEKIRFYRSFHGYLLWWGVSALLILPLLVSRHRKKSVLSYTPLDVSSQLAEDLGIIEEYLGREYSRLDMSLQRAIGETGLSEKRIRTVLQKGRGMGFKEYLDTLRIEEAARLLRETDRQINEIALYTGYRHPTTFTKIFRRFHGCSPREYRQKNSS</sequence>
<evidence type="ECO:0000256" key="3">
    <source>
        <dbReference type="ARBA" id="ARBA00023163"/>
    </source>
</evidence>
<dbReference type="RefSeq" id="WP_022635779.1">
    <property type="nucleotide sequence ID" value="NZ_ASJR01000002.1"/>
</dbReference>
<feature type="transmembrane region" description="Helical" evidence="4">
    <location>
        <begin position="215"/>
        <end position="234"/>
    </location>
</feature>
<feature type="transmembrane region" description="Helical" evidence="4">
    <location>
        <begin position="12"/>
        <end position="33"/>
    </location>
</feature>
<protein>
    <submittedName>
        <fullName evidence="6">Transcriptional regulator, AraC family</fullName>
    </submittedName>
</protein>
<dbReference type="OrthoDB" id="345413at2"/>
<dbReference type="Gene3D" id="1.10.10.60">
    <property type="entry name" value="Homeodomain-like"/>
    <property type="match status" value="1"/>
</dbReference>
<evidence type="ECO:0000313" key="6">
    <source>
        <dbReference type="EMBL" id="ERP39066.1"/>
    </source>
</evidence>
<comment type="caution">
    <text evidence="6">The sequence shown here is derived from an EMBL/GenBank/DDBJ whole genome shotgun (WGS) entry which is preliminary data.</text>
</comment>
<proteinExistence type="predicted"/>
<keyword evidence="4" id="KW-0472">Membrane</keyword>
<dbReference type="SMART" id="SM00342">
    <property type="entry name" value="HTH_ARAC"/>
    <property type="match status" value="1"/>
</dbReference>
<dbReference type="eggNOG" id="COG2207">
    <property type="taxonomic scope" value="Bacteria"/>
</dbReference>
<name>U7DDU0_9BACT</name>
<evidence type="ECO:0000256" key="4">
    <source>
        <dbReference type="SAM" id="Phobius"/>
    </source>
</evidence>
<organism evidence="6 7">
    <name type="scientific">Chitinivibrio alkaliphilus ACht1</name>
    <dbReference type="NCBI Taxonomy" id="1313304"/>
    <lineage>
        <taxon>Bacteria</taxon>
        <taxon>Pseudomonadati</taxon>
        <taxon>Fibrobacterota</taxon>
        <taxon>Chitinivibrionia</taxon>
        <taxon>Chitinivibrionales</taxon>
        <taxon>Chitinivibrionaceae</taxon>
        <taxon>Chitinivibrio</taxon>
    </lineage>
</organism>
<dbReference type="InterPro" id="IPR009057">
    <property type="entry name" value="Homeodomain-like_sf"/>
</dbReference>
<dbReference type="GO" id="GO:0043565">
    <property type="term" value="F:sequence-specific DNA binding"/>
    <property type="evidence" value="ECO:0007669"/>
    <property type="project" value="InterPro"/>
</dbReference>
<evidence type="ECO:0000313" key="7">
    <source>
        <dbReference type="Proteomes" id="UP000017148"/>
    </source>
</evidence>
<dbReference type="Pfam" id="PF12833">
    <property type="entry name" value="HTH_18"/>
    <property type="match status" value="1"/>
</dbReference>
<keyword evidence="2" id="KW-0238">DNA-binding</keyword>
<dbReference type="InterPro" id="IPR018060">
    <property type="entry name" value="HTH_AraC"/>
</dbReference>
<dbReference type="InterPro" id="IPR020449">
    <property type="entry name" value="Tscrpt_reg_AraC-type_HTH"/>
</dbReference>
<keyword evidence="4" id="KW-1133">Transmembrane helix</keyword>
<dbReference type="STRING" id="1313304.CALK_0230"/>
<keyword evidence="4" id="KW-0812">Transmembrane</keyword>
<dbReference type="PANTHER" id="PTHR43280:SF2">
    <property type="entry name" value="HTH-TYPE TRANSCRIPTIONAL REGULATOR EXSA"/>
    <property type="match status" value="1"/>
</dbReference>
<dbReference type="SUPFAM" id="SSF46689">
    <property type="entry name" value="Homeodomain-like"/>
    <property type="match status" value="1"/>
</dbReference>
<reference evidence="6 7" key="1">
    <citation type="journal article" date="2013" name="Environ. Microbiol.">
        <title>Genome analysis of Chitinivibrio alkaliphilus gen. nov., sp. nov., a novel extremely haloalkaliphilic anaerobic chitinolytic bacterium from the candidate phylum Termite Group 3.</title>
        <authorList>
            <person name="Sorokin D.Y."/>
            <person name="Gumerov V.M."/>
            <person name="Rakitin A.L."/>
            <person name="Beletsky A.V."/>
            <person name="Damste J.S."/>
            <person name="Muyzer G."/>
            <person name="Mardanov A.V."/>
            <person name="Ravin N.V."/>
        </authorList>
    </citation>
    <scope>NUCLEOTIDE SEQUENCE [LARGE SCALE GENOMIC DNA]</scope>
    <source>
        <strain evidence="6 7">ACht1</strain>
    </source>
</reference>
<dbReference type="AlphaFoldDB" id="U7DDU0"/>
<keyword evidence="3" id="KW-0804">Transcription</keyword>
<dbReference type="Proteomes" id="UP000017148">
    <property type="component" value="Unassembled WGS sequence"/>
</dbReference>
<keyword evidence="1" id="KW-0805">Transcription regulation</keyword>
<accession>U7DDU0</accession>